<dbReference type="AlphaFoldDB" id="A0A4Y1ZVT0"/>
<evidence type="ECO:0000313" key="2">
    <source>
        <dbReference type="Proteomes" id="UP000499080"/>
    </source>
</evidence>
<protein>
    <submittedName>
        <fullName evidence="1">Uncharacterized protein</fullName>
    </submittedName>
</protein>
<evidence type="ECO:0000313" key="1">
    <source>
        <dbReference type="EMBL" id="GBL70775.1"/>
    </source>
</evidence>
<gene>
    <name evidence="1" type="ORF">AVEN_148371_1</name>
</gene>
<dbReference type="EMBL" id="BGPR01154174">
    <property type="protein sequence ID" value="GBL70775.1"/>
    <property type="molecule type" value="Genomic_DNA"/>
</dbReference>
<name>A0A4Y1ZVT0_ARAVE</name>
<dbReference type="Proteomes" id="UP000499080">
    <property type="component" value="Unassembled WGS sequence"/>
</dbReference>
<keyword evidence="2" id="KW-1185">Reference proteome</keyword>
<organism evidence="1 2">
    <name type="scientific">Araneus ventricosus</name>
    <name type="common">Orbweaver spider</name>
    <name type="synonym">Epeira ventricosa</name>
    <dbReference type="NCBI Taxonomy" id="182803"/>
    <lineage>
        <taxon>Eukaryota</taxon>
        <taxon>Metazoa</taxon>
        <taxon>Ecdysozoa</taxon>
        <taxon>Arthropoda</taxon>
        <taxon>Chelicerata</taxon>
        <taxon>Arachnida</taxon>
        <taxon>Araneae</taxon>
        <taxon>Araneomorphae</taxon>
        <taxon>Entelegynae</taxon>
        <taxon>Araneoidea</taxon>
        <taxon>Araneidae</taxon>
        <taxon>Araneus</taxon>
    </lineage>
</organism>
<sequence length="87" mass="9954">MSPLSEWSTKNCLRGGALHLRQGSPAHSDTPLALSLHTKDIQYQNQKYVSDQLGRIGYRRGGMRQCSRSEVPNLWYLYPWGYAKSKL</sequence>
<comment type="caution">
    <text evidence="1">The sequence shown here is derived from an EMBL/GenBank/DDBJ whole genome shotgun (WGS) entry which is preliminary data.</text>
</comment>
<proteinExistence type="predicted"/>
<feature type="non-terminal residue" evidence="1">
    <location>
        <position position="87"/>
    </location>
</feature>
<accession>A0A4Y1ZVT0</accession>
<reference evidence="1 2" key="1">
    <citation type="journal article" date="2019" name="Sci. Rep.">
        <title>Orb-weaving spider Araneus ventricosus genome elucidates the spidroin gene catalogue.</title>
        <authorList>
            <person name="Kono N."/>
            <person name="Nakamura H."/>
            <person name="Ohtoshi R."/>
            <person name="Moran D.A.P."/>
            <person name="Shinohara A."/>
            <person name="Yoshida Y."/>
            <person name="Fujiwara M."/>
            <person name="Mori M."/>
            <person name="Tomita M."/>
            <person name="Arakawa K."/>
        </authorList>
    </citation>
    <scope>NUCLEOTIDE SEQUENCE [LARGE SCALE GENOMIC DNA]</scope>
</reference>